<dbReference type="Pfam" id="PF00892">
    <property type="entry name" value="EamA"/>
    <property type="match status" value="2"/>
</dbReference>
<feature type="transmembrane region" description="Helical" evidence="8">
    <location>
        <begin position="150"/>
        <end position="169"/>
    </location>
</feature>
<dbReference type="RefSeq" id="WP_354495338.1">
    <property type="nucleotide sequence ID" value="NZ_JBEPLV010000001.1"/>
</dbReference>
<evidence type="ECO:0000313" key="10">
    <source>
        <dbReference type="EMBL" id="MET3544684.1"/>
    </source>
</evidence>
<accession>A0ABV2EZ48</accession>
<evidence type="ECO:0000313" key="11">
    <source>
        <dbReference type="Proteomes" id="UP001549098"/>
    </source>
</evidence>
<feature type="transmembrane region" description="Helical" evidence="8">
    <location>
        <begin position="181"/>
        <end position="201"/>
    </location>
</feature>
<name>A0ABV2EZ48_9BACL</name>
<evidence type="ECO:0000259" key="9">
    <source>
        <dbReference type="Pfam" id="PF00892"/>
    </source>
</evidence>
<evidence type="ECO:0000256" key="4">
    <source>
        <dbReference type="ARBA" id="ARBA00022692"/>
    </source>
</evidence>
<dbReference type="InterPro" id="IPR050638">
    <property type="entry name" value="AA-Vitamin_Transporters"/>
</dbReference>
<evidence type="ECO:0000256" key="8">
    <source>
        <dbReference type="SAM" id="Phobius"/>
    </source>
</evidence>
<keyword evidence="11" id="KW-1185">Reference proteome</keyword>
<evidence type="ECO:0000256" key="1">
    <source>
        <dbReference type="ARBA" id="ARBA00004651"/>
    </source>
</evidence>
<dbReference type="PANTHER" id="PTHR32322">
    <property type="entry name" value="INNER MEMBRANE TRANSPORTER"/>
    <property type="match status" value="1"/>
</dbReference>
<evidence type="ECO:0000256" key="5">
    <source>
        <dbReference type="ARBA" id="ARBA00022989"/>
    </source>
</evidence>
<dbReference type="EMBL" id="JBEPLV010000001">
    <property type="protein sequence ID" value="MET3544684.1"/>
    <property type="molecule type" value="Genomic_DNA"/>
</dbReference>
<feature type="region of interest" description="Disordered" evidence="7">
    <location>
        <begin position="291"/>
        <end position="311"/>
    </location>
</feature>
<dbReference type="SUPFAM" id="SSF103481">
    <property type="entry name" value="Multidrug resistance efflux transporter EmrE"/>
    <property type="match status" value="2"/>
</dbReference>
<dbReference type="PANTHER" id="PTHR32322:SF18">
    <property type="entry name" value="S-ADENOSYLMETHIONINE_S-ADENOSYLHOMOCYSTEINE TRANSPORTER"/>
    <property type="match status" value="1"/>
</dbReference>
<keyword evidence="5 8" id="KW-1133">Transmembrane helix</keyword>
<feature type="transmembrane region" description="Helical" evidence="8">
    <location>
        <begin position="95"/>
        <end position="113"/>
    </location>
</feature>
<evidence type="ECO:0000256" key="2">
    <source>
        <dbReference type="ARBA" id="ARBA00007362"/>
    </source>
</evidence>
<comment type="caution">
    <text evidence="10">The sequence shown here is derived from an EMBL/GenBank/DDBJ whole genome shotgun (WGS) entry which is preliminary data.</text>
</comment>
<feature type="domain" description="EamA" evidence="9">
    <location>
        <begin position="152"/>
        <end position="284"/>
    </location>
</feature>
<evidence type="ECO:0000256" key="6">
    <source>
        <dbReference type="ARBA" id="ARBA00023136"/>
    </source>
</evidence>
<keyword evidence="4 8" id="KW-0812">Transmembrane</keyword>
<sequence length="311" mass="33500">MNHAWTYVRLAAVSVFWGASFNAGELAIQAMPPLTVTAWRFLIAAALMLLLLFVKEKPSWSTLRSSISVYILLGVVGVFVTNALQFTALKYTPPLHPALIMATNPIVTAFLAVPLLKENIRKGQIIGMLCSIAGVLMVITNGAFWQLTNISLGDFIALGANITWALYGVLGRKLLTNSTPLATSAITMAIATICFLPFLNFPSPGISQTTLTTAWICIFFMGTFGAVLTFLWWNQGIQKVGANHTSVFFNLVPVVTLMISVLMGQPVGWVQVVGTFLVILGVVTAVRTKRTGPSGNHGQKPSITASVKSDL</sequence>
<evidence type="ECO:0000256" key="7">
    <source>
        <dbReference type="SAM" id="MobiDB-lite"/>
    </source>
</evidence>
<gene>
    <name evidence="10" type="ORF">ABID47_001278</name>
</gene>
<feature type="transmembrane region" description="Helical" evidence="8">
    <location>
        <begin position="67"/>
        <end position="89"/>
    </location>
</feature>
<organism evidence="10 11">
    <name type="scientific">Paenibacillus favisporus</name>
    <dbReference type="NCBI Taxonomy" id="221028"/>
    <lineage>
        <taxon>Bacteria</taxon>
        <taxon>Bacillati</taxon>
        <taxon>Bacillota</taxon>
        <taxon>Bacilli</taxon>
        <taxon>Bacillales</taxon>
        <taxon>Paenibacillaceae</taxon>
        <taxon>Paenibacillus</taxon>
    </lineage>
</organism>
<protein>
    <submittedName>
        <fullName evidence="10">Drug/metabolite transporter (DMT)-like permease</fullName>
    </submittedName>
</protein>
<comment type="similarity">
    <text evidence="2">Belongs to the EamA transporter family.</text>
</comment>
<keyword evidence="3" id="KW-1003">Cell membrane</keyword>
<reference evidence="10 11" key="1">
    <citation type="submission" date="2024-06" db="EMBL/GenBank/DDBJ databases">
        <title>Genomic Encyclopedia of Type Strains, Phase IV (KMG-IV): sequencing the most valuable type-strain genomes for metagenomic binning, comparative biology and taxonomic classification.</title>
        <authorList>
            <person name="Goeker M."/>
        </authorList>
    </citation>
    <scope>NUCLEOTIDE SEQUENCE [LARGE SCALE GENOMIC DNA]</scope>
    <source>
        <strain evidence="10 11">DSM 17253</strain>
    </source>
</reference>
<dbReference type="Proteomes" id="UP001549098">
    <property type="component" value="Unassembled WGS sequence"/>
</dbReference>
<dbReference type="InterPro" id="IPR000620">
    <property type="entry name" value="EamA_dom"/>
</dbReference>
<feature type="transmembrane region" description="Helical" evidence="8">
    <location>
        <begin position="125"/>
        <end position="144"/>
    </location>
</feature>
<dbReference type="Gene3D" id="1.10.3730.20">
    <property type="match status" value="1"/>
</dbReference>
<dbReference type="InterPro" id="IPR037185">
    <property type="entry name" value="EmrE-like"/>
</dbReference>
<feature type="transmembrane region" description="Helical" evidence="8">
    <location>
        <begin position="269"/>
        <end position="286"/>
    </location>
</feature>
<proteinExistence type="inferred from homology"/>
<evidence type="ECO:0000256" key="3">
    <source>
        <dbReference type="ARBA" id="ARBA00022475"/>
    </source>
</evidence>
<feature type="transmembrane region" description="Helical" evidence="8">
    <location>
        <begin position="36"/>
        <end position="55"/>
    </location>
</feature>
<comment type="subcellular location">
    <subcellularLocation>
        <location evidence="1">Cell membrane</location>
        <topology evidence="1">Multi-pass membrane protein</topology>
    </subcellularLocation>
</comment>
<feature type="transmembrane region" description="Helical" evidence="8">
    <location>
        <begin position="245"/>
        <end position="263"/>
    </location>
</feature>
<keyword evidence="6 8" id="KW-0472">Membrane</keyword>
<feature type="transmembrane region" description="Helical" evidence="8">
    <location>
        <begin position="213"/>
        <end position="233"/>
    </location>
</feature>
<feature type="domain" description="EamA" evidence="9">
    <location>
        <begin position="10"/>
        <end position="139"/>
    </location>
</feature>